<keyword evidence="3" id="KW-0813">Transport</keyword>
<feature type="transmembrane region" description="Helical" evidence="8">
    <location>
        <begin position="335"/>
        <end position="355"/>
    </location>
</feature>
<protein>
    <submittedName>
        <fullName evidence="9">Fe(3+)-hydroxamate ABC transporter permease FhuB</fullName>
    </submittedName>
</protein>
<feature type="transmembrane region" description="Helical" evidence="8">
    <location>
        <begin position="375"/>
        <end position="395"/>
    </location>
</feature>
<dbReference type="PANTHER" id="PTHR30472:SF37">
    <property type="entry name" value="FE(3+) DICITRATE TRANSPORT SYSTEM PERMEASE PROTEIN FECD-RELATED"/>
    <property type="match status" value="1"/>
</dbReference>
<evidence type="ECO:0000256" key="5">
    <source>
        <dbReference type="ARBA" id="ARBA00022692"/>
    </source>
</evidence>
<accession>A0ABW4YTV1</accession>
<keyword evidence="7 8" id="KW-0472">Membrane</keyword>
<evidence type="ECO:0000256" key="4">
    <source>
        <dbReference type="ARBA" id="ARBA00022475"/>
    </source>
</evidence>
<feature type="transmembrane region" description="Helical" evidence="8">
    <location>
        <begin position="40"/>
        <end position="62"/>
    </location>
</feature>
<dbReference type="NCBIfam" id="NF007866">
    <property type="entry name" value="PRK10577.1-2"/>
    <property type="match status" value="1"/>
</dbReference>
<evidence type="ECO:0000256" key="2">
    <source>
        <dbReference type="ARBA" id="ARBA00007935"/>
    </source>
</evidence>
<feature type="transmembrane region" description="Helical" evidence="8">
    <location>
        <begin position="260"/>
        <end position="283"/>
    </location>
</feature>
<reference evidence="10" key="1">
    <citation type="journal article" date="2019" name="Int. J. Syst. Evol. Microbiol.">
        <title>The Global Catalogue of Microorganisms (GCM) 10K type strain sequencing project: providing services to taxonomists for standard genome sequencing and annotation.</title>
        <authorList>
            <consortium name="The Broad Institute Genomics Platform"/>
            <consortium name="The Broad Institute Genome Sequencing Center for Infectious Disease"/>
            <person name="Wu L."/>
            <person name="Ma J."/>
        </authorList>
    </citation>
    <scope>NUCLEOTIDE SEQUENCE [LARGE SCALE GENOMIC DNA]</scope>
    <source>
        <strain evidence="10">CCM 7435</strain>
    </source>
</reference>
<keyword evidence="10" id="KW-1185">Reference proteome</keyword>
<evidence type="ECO:0000256" key="6">
    <source>
        <dbReference type="ARBA" id="ARBA00022989"/>
    </source>
</evidence>
<feature type="transmembrane region" description="Helical" evidence="8">
    <location>
        <begin position="178"/>
        <end position="197"/>
    </location>
</feature>
<dbReference type="CDD" id="cd06550">
    <property type="entry name" value="TM_ABC_iron-siderophores_like"/>
    <property type="match status" value="1"/>
</dbReference>
<keyword evidence="5 8" id="KW-0812">Transmembrane</keyword>
<dbReference type="EMBL" id="JBHUHD010000001">
    <property type="protein sequence ID" value="MFD2139623.1"/>
    <property type="molecule type" value="Genomic_DNA"/>
</dbReference>
<comment type="subcellular location">
    <subcellularLocation>
        <location evidence="1">Cell membrane</location>
        <topology evidence="1">Multi-pass membrane protein</topology>
    </subcellularLocation>
</comment>
<feature type="transmembrane region" description="Helical" evidence="8">
    <location>
        <begin position="618"/>
        <end position="638"/>
    </location>
</feature>
<feature type="transmembrane region" description="Helical" evidence="8">
    <location>
        <begin position="235"/>
        <end position="253"/>
    </location>
</feature>
<feature type="transmembrane region" description="Helical" evidence="8">
    <location>
        <begin position="289"/>
        <end position="309"/>
    </location>
</feature>
<dbReference type="RefSeq" id="WP_343207680.1">
    <property type="nucleotide sequence ID" value="NZ_JAHBGB010000019.1"/>
</dbReference>
<evidence type="ECO:0000313" key="10">
    <source>
        <dbReference type="Proteomes" id="UP001597299"/>
    </source>
</evidence>
<dbReference type="SUPFAM" id="SSF81345">
    <property type="entry name" value="ABC transporter involved in vitamin B12 uptake, BtuC"/>
    <property type="match status" value="2"/>
</dbReference>
<feature type="transmembrane region" description="Helical" evidence="8">
    <location>
        <begin position="593"/>
        <end position="611"/>
    </location>
</feature>
<feature type="transmembrane region" description="Helical" evidence="8">
    <location>
        <begin position="103"/>
        <end position="121"/>
    </location>
</feature>
<sequence>MADPRRRWLGALLVVALALIAALAARPVVPGLEETMLWQVALPRAAVALLAGAALGLSGALLQHVLRNPIADPSTLGIASGAQFALTIALAYAPGLLGFGREAVALAGGAATAALVLGAGWRGGLDPVAVVLSGMMVSLLVGALSATLILAKGDYVLSLFIWGAGVLDQQDWGSAGTLGIRLAMGLAASLLLLRPLAVLGLDDAGARSLGVRLSGVRLAALALAVWLAATVTAEVGVIAFIGLAAPALARFAGARTIRQVMLAAPLAGALVLSLTDSLVQLGGSQGRDLAPTGAVTALLGGPLLLLLLARRRAEPRRHPASAPVSRRLSRPLPRLGLLAAGAVLAALAALCLGRSAQGWHLATGPLFMELLPLRWPRLAAAGGAGAMLAAAGLILQRITGNPMASPEVLGVSAGSGVGLSVMLLAGGASGPLLFAGMGAGALAVLAIMLIVAARLSFGPESFLLAGLACGASCMAILSVVLSSGGMAAYMLLVWMSGSTNRVGPGEALTALGAALVLIAPVFLLARWLSILPLGPGASHGVGLPVRQARLTLAVLAALLTGMASFVVGPLSLVGLMAPHLAHLAGFARLREQLAAALLIGATLLVLADWLARLVVFPYQVPTGLFAALIGVPYLLWLLNRAQRPRCA</sequence>
<comment type="similarity">
    <text evidence="2">Belongs to the binding-protein-dependent transport system permease family. FecCD subfamily.</text>
</comment>
<name>A0ABW4YTV1_9HYPH</name>
<evidence type="ECO:0000256" key="3">
    <source>
        <dbReference type="ARBA" id="ARBA00022448"/>
    </source>
</evidence>
<feature type="transmembrane region" description="Helical" evidence="8">
    <location>
        <begin position="550"/>
        <end position="573"/>
    </location>
</feature>
<evidence type="ECO:0000256" key="8">
    <source>
        <dbReference type="SAM" id="Phobius"/>
    </source>
</evidence>
<gene>
    <name evidence="9" type="primary">fhuB</name>
    <name evidence="9" type="ORF">ACFSNC_04355</name>
</gene>
<keyword evidence="4" id="KW-1003">Cell membrane</keyword>
<dbReference type="InterPro" id="IPR037294">
    <property type="entry name" value="ABC_BtuC-like"/>
</dbReference>
<dbReference type="InterPro" id="IPR000522">
    <property type="entry name" value="ABC_transptr_permease_BtuC"/>
</dbReference>
<proteinExistence type="inferred from homology"/>
<comment type="caution">
    <text evidence="9">The sequence shown here is derived from an EMBL/GenBank/DDBJ whole genome shotgun (WGS) entry which is preliminary data.</text>
</comment>
<evidence type="ECO:0000256" key="1">
    <source>
        <dbReference type="ARBA" id="ARBA00004651"/>
    </source>
</evidence>
<feature type="transmembrane region" description="Helical" evidence="8">
    <location>
        <begin position="209"/>
        <end position="229"/>
    </location>
</feature>
<dbReference type="Gene3D" id="1.10.3470.10">
    <property type="entry name" value="ABC transporter involved in vitamin B12 uptake, BtuC"/>
    <property type="match status" value="2"/>
</dbReference>
<evidence type="ECO:0000313" key="9">
    <source>
        <dbReference type="EMBL" id="MFD2139623.1"/>
    </source>
</evidence>
<organism evidence="9 10">
    <name type="scientific">Ancylobacter oerskovii</name>
    <dbReference type="NCBI Taxonomy" id="459519"/>
    <lineage>
        <taxon>Bacteria</taxon>
        <taxon>Pseudomonadati</taxon>
        <taxon>Pseudomonadota</taxon>
        <taxon>Alphaproteobacteria</taxon>
        <taxon>Hyphomicrobiales</taxon>
        <taxon>Xanthobacteraceae</taxon>
        <taxon>Ancylobacter</taxon>
    </lineage>
</organism>
<feature type="transmembrane region" description="Helical" evidence="8">
    <location>
        <begin position="74"/>
        <end position="97"/>
    </location>
</feature>
<feature type="transmembrane region" description="Helical" evidence="8">
    <location>
        <begin position="507"/>
        <end position="529"/>
    </location>
</feature>
<keyword evidence="6 8" id="KW-1133">Transmembrane helix</keyword>
<feature type="transmembrane region" description="Helical" evidence="8">
    <location>
        <begin position="432"/>
        <end position="455"/>
    </location>
</feature>
<feature type="transmembrane region" description="Helical" evidence="8">
    <location>
        <begin position="462"/>
        <end position="495"/>
    </location>
</feature>
<feature type="transmembrane region" description="Helical" evidence="8">
    <location>
        <begin position="128"/>
        <end position="151"/>
    </location>
</feature>
<dbReference type="Pfam" id="PF01032">
    <property type="entry name" value="FecCD"/>
    <property type="match status" value="2"/>
</dbReference>
<dbReference type="PANTHER" id="PTHR30472">
    <property type="entry name" value="FERRIC ENTEROBACTIN TRANSPORT SYSTEM PERMEASE PROTEIN"/>
    <property type="match status" value="1"/>
</dbReference>
<dbReference type="Proteomes" id="UP001597299">
    <property type="component" value="Unassembled WGS sequence"/>
</dbReference>
<evidence type="ECO:0000256" key="7">
    <source>
        <dbReference type="ARBA" id="ARBA00023136"/>
    </source>
</evidence>